<proteinExistence type="predicted"/>
<dbReference type="Proteomes" id="UP000231293">
    <property type="component" value="Unassembled WGS sequence"/>
</dbReference>
<evidence type="ECO:0000313" key="3">
    <source>
        <dbReference type="Proteomes" id="UP000231293"/>
    </source>
</evidence>
<dbReference type="EMBL" id="MDVB01000065">
    <property type="protein sequence ID" value="PIT15060.1"/>
    <property type="molecule type" value="Genomic_DNA"/>
</dbReference>
<dbReference type="RefSeq" id="WP_100113617.1">
    <property type="nucleotide sequence ID" value="NZ_MDVB01000065.1"/>
</dbReference>
<name>A0A2N9WTQ5_9NEIS</name>
<dbReference type="PROSITE" id="PS51898">
    <property type="entry name" value="TYR_RECOMBINASE"/>
    <property type="match status" value="1"/>
</dbReference>
<dbReference type="GO" id="GO:0015074">
    <property type="term" value="P:DNA integration"/>
    <property type="evidence" value="ECO:0007669"/>
    <property type="project" value="InterPro"/>
</dbReference>
<dbReference type="PROSITE" id="PS51257">
    <property type="entry name" value="PROKAR_LIPOPROTEIN"/>
    <property type="match status" value="1"/>
</dbReference>
<accession>A0A2N9WTQ5</accession>
<gene>
    <name evidence="2" type="ORF">BGI32_06035</name>
</gene>
<dbReference type="InterPro" id="IPR002104">
    <property type="entry name" value="Integrase_catalytic"/>
</dbReference>
<dbReference type="AlphaFoldDB" id="A0A2N9WTQ5"/>
<feature type="domain" description="Tyr recombinase" evidence="1">
    <location>
        <begin position="46"/>
        <end position="95"/>
    </location>
</feature>
<evidence type="ECO:0000313" key="2">
    <source>
        <dbReference type="EMBL" id="PIT15060.1"/>
    </source>
</evidence>
<evidence type="ECO:0000259" key="1">
    <source>
        <dbReference type="PROSITE" id="PS51898"/>
    </source>
</evidence>
<comment type="caution">
    <text evidence="2">The sequence shown here is derived from an EMBL/GenBank/DDBJ whole genome shotgun (WGS) entry which is preliminary data.</text>
</comment>
<reference evidence="2 3" key="1">
    <citation type="journal article" date="2017" name="MBio">
        <title>Type VI secretion-mediated competition in the bee gut microbiome.</title>
        <authorList>
            <person name="Steele M.I."/>
            <person name="Kwong W.K."/>
            <person name="Powell J.E."/>
            <person name="Whiteley M."/>
            <person name="Moran N.A."/>
        </authorList>
    </citation>
    <scope>NUCLEOTIDE SEQUENCE [LARGE SCALE GENOMIC DNA]</scope>
    <source>
        <strain evidence="2 3">App2-2</strain>
    </source>
</reference>
<dbReference type="InterPro" id="IPR011010">
    <property type="entry name" value="DNA_brk_join_enz"/>
</dbReference>
<dbReference type="SUPFAM" id="SSF56349">
    <property type="entry name" value="DNA breaking-rejoining enzymes"/>
    <property type="match status" value="1"/>
</dbReference>
<protein>
    <recommendedName>
        <fullName evidence="1">Tyr recombinase domain-containing protein</fullName>
    </recommendedName>
</protein>
<dbReference type="GO" id="GO:0003677">
    <property type="term" value="F:DNA binding"/>
    <property type="evidence" value="ECO:0007669"/>
    <property type="project" value="InterPro"/>
</dbReference>
<organism evidence="2 3">
    <name type="scientific">Snodgrassella alvi</name>
    <dbReference type="NCBI Taxonomy" id="1196083"/>
    <lineage>
        <taxon>Bacteria</taxon>
        <taxon>Pseudomonadati</taxon>
        <taxon>Pseudomonadota</taxon>
        <taxon>Betaproteobacteria</taxon>
        <taxon>Neisseriales</taxon>
        <taxon>Neisseriaceae</taxon>
        <taxon>Snodgrassella</taxon>
    </lineage>
</organism>
<sequence length="95" mass="10687">MNTEEKPSSQASALSACKKLFRWLQEYTRSTDASIKQRQISKKDLCLPDITSETQINGLLSIPDTDTAYGLRNNILLEVMYTTGLRISTAVNLYI</sequence>
<dbReference type="GO" id="GO:0006310">
    <property type="term" value="P:DNA recombination"/>
    <property type="evidence" value="ECO:0007669"/>
    <property type="project" value="InterPro"/>
</dbReference>